<proteinExistence type="predicted"/>
<accession>A0A8X7U5P2</accession>
<dbReference type="Gene3D" id="1.10.10.10">
    <property type="entry name" value="Winged helix-like DNA-binding domain superfamily/Winged helix DNA-binding domain"/>
    <property type="match status" value="1"/>
</dbReference>
<evidence type="ECO:0000256" key="1">
    <source>
        <dbReference type="ARBA" id="ARBA00022603"/>
    </source>
</evidence>
<dbReference type="GO" id="GO:0046983">
    <property type="term" value="F:protein dimerization activity"/>
    <property type="evidence" value="ECO:0007669"/>
    <property type="project" value="InterPro"/>
</dbReference>
<feature type="domain" description="O-methyltransferase C-terminal" evidence="4">
    <location>
        <begin position="146"/>
        <end position="271"/>
    </location>
</feature>
<dbReference type="SUPFAM" id="SSF53335">
    <property type="entry name" value="S-adenosyl-L-methionine-dependent methyltransferases"/>
    <property type="match status" value="1"/>
</dbReference>
<dbReference type="InterPro" id="IPR016461">
    <property type="entry name" value="COMT-like"/>
</dbReference>
<dbReference type="PROSITE" id="PS51683">
    <property type="entry name" value="SAM_OMT_II"/>
    <property type="match status" value="1"/>
</dbReference>
<evidence type="ECO:0000256" key="3">
    <source>
        <dbReference type="ARBA" id="ARBA00022691"/>
    </source>
</evidence>
<dbReference type="SUPFAM" id="SSF46785">
    <property type="entry name" value="Winged helix' DNA-binding domain"/>
    <property type="match status" value="1"/>
</dbReference>
<dbReference type="OrthoDB" id="1535081at2759"/>
<dbReference type="InterPro" id="IPR036390">
    <property type="entry name" value="WH_DNA-bd_sf"/>
</dbReference>
<sequence>MGILFEETLSSNPTIQIATDDDNELGLMAVRIANAAALPMVLKAALELGVFDTLYAASVFLSPSEIASRLPTAPRNPEAPALLDRMLRLLASYSMVKCGTDQAGKGERVYRAEPICRFFLKDNIQDIGSLASQVIVNFDSVFLNTWAQLKDVVLEGGNAFGRAHGGMKLFDYMGTDDERFSKLFNQTGFTIAVVKKALEVYEGFKDVKVLVDVGGGVGKTLGVVTYKYPHIKGINFDLTCALAQAPSYHGVEHVAGDMFVDVPTGDAMILKVKNGKVVVIELVTPDDAENGDINANIAFDMDMLMFTQCSGGKERYELSLKLWLQLLASTIANSFARLITAGLLSSVNKMYKN</sequence>
<dbReference type="Pfam" id="PF00891">
    <property type="entry name" value="Methyltransf_2"/>
    <property type="match status" value="1"/>
</dbReference>
<evidence type="ECO:0000313" key="6">
    <source>
        <dbReference type="EMBL" id="KAG2265276.1"/>
    </source>
</evidence>
<dbReference type="GO" id="GO:0008171">
    <property type="term" value="F:O-methyltransferase activity"/>
    <property type="evidence" value="ECO:0007669"/>
    <property type="project" value="InterPro"/>
</dbReference>
<dbReference type="InterPro" id="IPR029063">
    <property type="entry name" value="SAM-dependent_MTases_sf"/>
</dbReference>
<evidence type="ECO:0000259" key="5">
    <source>
        <dbReference type="Pfam" id="PF08100"/>
    </source>
</evidence>
<keyword evidence="1" id="KW-0489">Methyltransferase</keyword>
<dbReference type="Gene3D" id="3.40.50.150">
    <property type="entry name" value="Vaccinia Virus protein VP39"/>
    <property type="match status" value="1"/>
</dbReference>
<keyword evidence="3" id="KW-0949">S-adenosyl-L-methionine</keyword>
<dbReference type="InterPro" id="IPR036388">
    <property type="entry name" value="WH-like_DNA-bd_sf"/>
</dbReference>
<evidence type="ECO:0000313" key="7">
    <source>
        <dbReference type="Proteomes" id="UP000886595"/>
    </source>
</evidence>
<evidence type="ECO:0000259" key="4">
    <source>
        <dbReference type="Pfam" id="PF00891"/>
    </source>
</evidence>
<evidence type="ECO:0000256" key="2">
    <source>
        <dbReference type="ARBA" id="ARBA00022679"/>
    </source>
</evidence>
<dbReference type="EMBL" id="JAAMPC010000014">
    <property type="protein sequence ID" value="KAG2265276.1"/>
    <property type="molecule type" value="Genomic_DNA"/>
</dbReference>
<comment type="caution">
    <text evidence="6">The sequence shown here is derived from an EMBL/GenBank/DDBJ whole genome shotgun (WGS) entry which is preliminary data.</text>
</comment>
<keyword evidence="2" id="KW-0808">Transferase</keyword>
<keyword evidence="7" id="KW-1185">Reference proteome</keyword>
<dbReference type="GO" id="GO:0032259">
    <property type="term" value="P:methylation"/>
    <property type="evidence" value="ECO:0007669"/>
    <property type="project" value="UniProtKB-KW"/>
</dbReference>
<dbReference type="PIRSF" id="PIRSF005739">
    <property type="entry name" value="O-mtase"/>
    <property type="match status" value="1"/>
</dbReference>
<feature type="domain" description="O-methyltransferase dimerisation" evidence="5">
    <location>
        <begin position="31"/>
        <end position="122"/>
    </location>
</feature>
<dbReference type="FunFam" id="1.10.10.10:FF:000357">
    <property type="entry name" value="Caffeic acid 3-O-methyltransferase"/>
    <property type="match status" value="1"/>
</dbReference>
<dbReference type="AlphaFoldDB" id="A0A8X7U5P2"/>
<name>A0A8X7U5P2_BRACI</name>
<dbReference type="InterPro" id="IPR012967">
    <property type="entry name" value="COMT_dimerisation"/>
</dbReference>
<dbReference type="InterPro" id="IPR001077">
    <property type="entry name" value="COMT_C"/>
</dbReference>
<gene>
    <name evidence="6" type="ORF">Bca52824_072355</name>
</gene>
<dbReference type="Pfam" id="PF08100">
    <property type="entry name" value="Dimerisation"/>
    <property type="match status" value="1"/>
</dbReference>
<reference evidence="6 7" key="1">
    <citation type="submission" date="2020-02" db="EMBL/GenBank/DDBJ databases">
        <authorList>
            <person name="Ma Q."/>
            <person name="Huang Y."/>
            <person name="Song X."/>
            <person name="Pei D."/>
        </authorList>
    </citation>
    <scope>NUCLEOTIDE SEQUENCE [LARGE SCALE GENOMIC DNA]</scope>
    <source>
        <strain evidence="6">Sxm20200214</strain>
        <tissue evidence="6">Leaf</tissue>
    </source>
</reference>
<protein>
    <submittedName>
        <fullName evidence="6">Uncharacterized protein</fullName>
    </submittedName>
</protein>
<dbReference type="Proteomes" id="UP000886595">
    <property type="component" value="Unassembled WGS sequence"/>
</dbReference>
<organism evidence="6 7">
    <name type="scientific">Brassica carinata</name>
    <name type="common">Ethiopian mustard</name>
    <name type="synonym">Abyssinian cabbage</name>
    <dbReference type="NCBI Taxonomy" id="52824"/>
    <lineage>
        <taxon>Eukaryota</taxon>
        <taxon>Viridiplantae</taxon>
        <taxon>Streptophyta</taxon>
        <taxon>Embryophyta</taxon>
        <taxon>Tracheophyta</taxon>
        <taxon>Spermatophyta</taxon>
        <taxon>Magnoliopsida</taxon>
        <taxon>eudicotyledons</taxon>
        <taxon>Gunneridae</taxon>
        <taxon>Pentapetalae</taxon>
        <taxon>rosids</taxon>
        <taxon>malvids</taxon>
        <taxon>Brassicales</taxon>
        <taxon>Brassicaceae</taxon>
        <taxon>Brassiceae</taxon>
        <taxon>Brassica</taxon>
    </lineage>
</organism>
<dbReference type="PANTHER" id="PTHR11746">
    <property type="entry name" value="O-METHYLTRANSFERASE"/>
    <property type="match status" value="1"/>
</dbReference>